<proteinExistence type="predicted"/>
<dbReference type="Proteomes" id="UP000196573">
    <property type="component" value="Unassembled WGS sequence"/>
</dbReference>
<evidence type="ECO:0000256" key="1">
    <source>
        <dbReference type="SAM" id="SignalP"/>
    </source>
</evidence>
<name>A0A1X7AJH4_9GAMM</name>
<evidence type="ECO:0000313" key="3">
    <source>
        <dbReference type="EMBL" id="SMA45932.1"/>
    </source>
</evidence>
<dbReference type="OrthoDB" id="344729at2"/>
<dbReference type="EMBL" id="FWPT01000004">
    <property type="protein sequence ID" value="SMA45932.1"/>
    <property type="molecule type" value="Genomic_DNA"/>
</dbReference>
<feature type="chain" id="PRO_5012710755" description="YHS domain-containing protein" evidence="1">
    <location>
        <begin position="22"/>
        <end position="148"/>
    </location>
</feature>
<gene>
    <name evidence="3" type="ORF">EHSB41UT_02040</name>
</gene>
<dbReference type="Pfam" id="PF04945">
    <property type="entry name" value="YHS"/>
    <property type="match status" value="1"/>
</dbReference>
<sequence length="148" mass="17289">MQASRKLLIFLLWFLPCGVNASEYHTTFWGNLAVGGYDPVAYFTEEDAMKGSEDFEYDWQGAKWRFISQKHLDLFKANPEKYAPRYGGHCAWAVASKNRLYRGSPQHWDIVQGELYLNHSDSVNRRWRANSQQHIGEADENWEQLKAE</sequence>
<evidence type="ECO:0000259" key="2">
    <source>
        <dbReference type="Pfam" id="PF04945"/>
    </source>
</evidence>
<dbReference type="RefSeq" id="WP_087109459.1">
    <property type="nucleotide sequence ID" value="NZ_CBCSCN010000002.1"/>
</dbReference>
<feature type="domain" description="YHS" evidence="2">
    <location>
        <begin position="42"/>
        <end position="85"/>
    </location>
</feature>
<dbReference type="InterPro" id="IPR007029">
    <property type="entry name" value="YHS_dom"/>
</dbReference>
<keyword evidence="4" id="KW-1185">Reference proteome</keyword>
<organism evidence="3 4">
    <name type="scientific">Parendozoicomonas haliclonae</name>
    <dbReference type="NCBI Taxonomy" id="1960125"/>
    <lineage>
        <taxon>Bacteria</taxon>
        <taxon>Pseudomonadati</taxon>
        <taxon>Pseudomonadota</taxon>
        <taxon>Gammaproteobacteria</taxon>
        <taxon>Oceanospirillales</taxon>
        <taxon>Endozoicomonadaceae</taxon>
        <taxon>Parendozoicomonas</taxon>
    </lineage>
</organism>
<reference evidence="3 4" key="1">
    <citation type="submission" date="2017-03" db="EMBL/GenBank/DDBJ databases">
        <authorList>
            <person name="Afonso C.L."/>
            <person name="Miller P.J."/>
            <person name="Scott M.A."/>
            <person name="Spackman E."/>
            <person name="Goraichik I."/>
            <person name="Dimitrov K.M."/>
            <person name="Suarez D.L."/>
            <person name="Swayne D.E."/>
        </authorList>
    </citation>
    <scope>NUCLEOTIDE SEQUENCE [LARGE SCALE GENOMIC DNA]</scope>
    <source>
        <strain evidence="3">SB41UT1</strain>
    </source>
</reference>
<evidence type="ECO:0000313" key="4">
    <source>
        <dbReference type="Proteomes" id="UP000196573"/>
    </source>
</evidence>
<dbReference type="AlphaFoldDB" id="A0A1X7AJH4"/>
<accession>A0A1X7AJH4</accession>
<keyword evidence="1" id="KW-0732">Signal</keyword>
<feature type="signal peptide" evidence="1">
    <location>
        <begin position="1"/>
        <end position="21"/>
    </location>
</feature>
<dbReference type="NCBIfam" id="NF041384">
    <property type="entry name" value="YHS_seleno_dom"/>
    <property type="match status" value="1"/>
</dbReference>
<protein>
    <recommendedName>
        <fullName evidence="2">YHS domain-containing protein</fullName>
    </recommendedName>
</protein>